<organism evidence="1 2">
    <name type="scientific">Chaenocephalus aceratus</name>
    <name type="common">Blackfin icefish</name>
    <name type="synonym">Chaenichthys aceratus</name>
    <dbReference type="NCBI Taxonomy" id="36190"/>
    <lineage>
        <taxon>Eukaryota</taxon>
        <taxon>Metazoa</taxon>
        <taxon>Chordata</taxon>
        <taxon>Craniata</taxon>
        <taxon>Vertebrata</taxon>
        <taxon>Euteleostomi</taxon>
        <taxon>Actinopterygii</taxon>
        <taxon>Neopterygii</taxon>
        <taxon>Teleostei</taxon>
        <taxon>Neoteleostei</taxon>
        <taxon>Acanthomorphata</taxon>
        <taxon>Eupercaria</taxon>
        <taxon>Perciformes</taxon>
        <taxon>Notothenioidei</taxon>
        <taxon>Channichthyidae</taxon>
        <taxon>Chaenocephalus</taxon>
    </lineage>
</organism>
<feature type="non-terminal residue" evidence="1">
    <location>
        <position position="244"/>
    </location>
</feature>
<gene>
    <name evidence="1" type="ORF">KUCAC02_013922</name>
</gene>
<dbReference type="Proteomes" id="UP001057452">
    <property type="component" value="Chromosome 16"/>
</dbReference>
<comment type="caution">
    <text evidence="1">The sequence shown here is derived from an EMBL/GenBank/DDBJ whole genome shotgun (WGS) entry which is preliminary data.</text>
</comment>
<accession>A0ACB9WE10</accession>
<dbReference type="EMBL" id="CM043800">
    <property type="protein sequence ID" value="KAI4810995.1"/>
    <property type="molecule type" value="Genomic_DNA"/>
</dbReference>
<evidence type="ECO:0000313" key="1">
    <source>
        <dbReference type="EMBL" id="KAI4810995.1"/>
    </source>
</evidence>
<reference evidence="1" key="1">
    <citation type="submission" date="2022-05" db="EMBL/GenBank/DDBJ databases">
        <title>Chromosome-level genome of Chaenocephalus aceratus.</title>
        <authorList>
            <person name="Park H."/>
        </authorList>
    </citation>
    <scope>NUCLEOTIDE SEQUENCE</scope>
    <source>
        <strain evidence="1">KU_202001</strain>
    </source>
</reference>
<protein>
    <submittedName>
        <fullName evidence="1">Uncharacterized protein</fullName>
    </submittedName>
</protein>
<keyword evidence="2" id="KW-1185">Reference proteome</keyword>
<name>A0ACB9WE10_CHAAC</name>
<sequence length="244" mass="26220">MALCVIYLPDKRVGWVGDGGGGVGREGCWMVVRGAKPPWKELAWRPPGPRGVLAGRPTMALSQTSVCSLLLELLAGQRVLPQQQQPLSAAAPSGWSPVRAMAVTRSATGHSVRADRGEAQPHHGARQKPKTGCLDEPEPIDLSVLHLDSLTSRTAGMSRRKQSNPGRSDTELWCVDELDGLTVCDPVAALPGQQCEMWAGSQQRRDGLRPGSKWAGRTLPVLRGRVGGGSMPGCRPRDLWFLLA</sequence>
<proteinExistence type="predicted"/>
<evidence type="ECO:0000313" key="2">
    <source>
        <dbReference type="Proteomes" id="UP001057452"/>
    </source>
</evidence>